<dbReference type="SMART" id="SM00725">
    <property type="entry name" value="NEAT"/>
    <property type="match status" value="2"/>
</dbReference>
<dbReference type="AlphaFoldDB" id="A0A2S0K4I6"/>
<evidence type="ECO:0000313" key="9">
    <source>
        <dbReference type="EMBL" id="AVK98271.1"/>
    </source>
</evidence>
<dbReference type="SUPFAM" id="SSF158911">
    <property type="entry name" value="NEAT domain-like"/>
    <property type="match status" value="2"/>
</dbReference>
<keyword evidence="3" id="KW-0964">Secreted</keyword>
<gene>
    <name evidence="9" type="ORF">LS41612_19165</name>
</gene>
<dbReference type="Proteomes" id="UP000238825">
    <property type="component" value="Chromosome"/>
</dbReference>
<keyword evidence="7" id="KW-1133">Transmembrane helix</keyword>
<comment type="subcellular location">
    <subcellularLocation>
        <location evidence="1">Secreted</location>
        <location evidence="1">Cell wall</location>
        <topology evidence="1">Peptidoglycan-anchor</topology>
    </subcellularLocation>
</comment>
<dbReference type="InterPro" id="IPR006635">
    <property type="entry name" value="NEAT_dom"/>
</dbReference>
<evidence type="ECO:0000313" key="10">
    <source>
        <dbReference type="Proteomes" id="UP000238825"/>
    </source>
</evidence>
<evidence type="ECO:0000256" key="1">
    <source>
        <dbReference type="ARBA" id="ARBA00004168"/>
    </source>
</evidence>
<dbReference type="PROSITE" id="PS50978">
    <property type="entry name" value="NEAT"/>
    <property type="match status" value="1"/>
</dbReference>
<keyword evidence="7" id="KW-0472">Membrane</keyword>
<dbReference type="PANTHER" id="PTHR37824:SF1">
    <property type="entry name" value="IRON-REGULATED SURFACE DETERMINANT PROTEIN C"/>
    <property type="match status" value="1"/>
</dbReference>
<accession>A0A2S0K4I6</accession>
<evidence type="ECO:0000259" key="8">
    <source>
        <dbReference type="PROSITE" id="PS50978"/>
    </source>
</evidence>
<feature type="region of interest" description="Disordered" evidence="6">
    <location>
        <begin position="369"/>
        <end position="389"/>
    </location>
</feature>
<dbReference type="CDD" id="cd06920">
    <property type="entry name" value="NEAT"/>
    <property type="match status" value="1"/>
</dbReference>
<name>A0A2S0K4I6_LYSSH</name>
<sequence>MRKEVTVAFREIGGIFMKTCKRKVIVLLALSAMFFLFAPHFKWLYVQAEEDSSLGNGSYQVELSFSTHDGIEQNRFFNEEATLDMNNGQYTLSLTINHPYTLQDIHIEQPEKSLSTILTWTENLVQFDVKDLKEPIRIKGLVASELEQESRPFAQEFQIRVKAPSEEIEQNTEIAESVPEKEWSIDYILYVDGKKEPSIMNTYVNPVAKIIEKNGSYFAQMTILKSSWVTSLTVEQLGEQVAPTLVSINDNVRIVEFAVVDFQRPLRMWVQVDIPEIAYHHQYFVDLQFNEQQVAQIVGKPIEAVPPKQNVMRKSPAIATEKIEQPLKKNTVEPTIKPNSLPLPPLQHTDTTMVEEQLAFDRTLDANAEEAVEEPAEMQEEQKAKTEQTNNKMTVNQQLAQLDKVKIVLLVLICILSGWLVVRRLRNSKKD</sequence>
<dbReference type="InterPro" id="IPR050436">
    <property type="entry name" value="IsdA"/>
</dbReference>
<evidence type="ECO:0000256" key="3">
    <source>
        <dbReference type="ARBA" id="ARBA00022525"/>
    </source>
</evidence>
<keyword evidence="5" id="KW-0572">Peptidoglycan-anchor</keyword>
<protein>
    <recommendedName>
        <fullName evidence="8">NEAT domain-containing protein</fullName>
    </recommendedName>
</protein>
<feature type="transmembrane region" description="Helical" evidence="7">
    <location>
        <begin position="24"/>
        <end position="45"/>
    </location>
</feature>
<dbReference type="Gene3D" id="2.60.40.1850">
    <property type="match status" value="2"/>
</dbReference>
<dbReference type="InterPro" id="IPR037250">
    <property type="entry name" value="NEAT_dom_sf"/>
</dbReference>
<dbReference type="Pfam" id="PF05031">
    <property type="entry name" value="NEAT"/>
    <property type="match status" value="1"/>
</dbReference>
<organism evidence="9 10">
    <name type="scientific">Lysinibacillus sphaericus</name>
    <name type="common">Bacillus sphaericus</name>
    <dbReference type="NCBI Taxonomy" id="1421"/>
    <lineage>
        <taxon>Bacteria</taxon>
        <taxon>Bacillati</taxon>
        <taxon>Bacillota</taxon>
        <taxon>Bacilli</taxon>
        <taxon>Bacillales</taxon>
        <taxon>Bacillaceae</taxon>
        <taxon>Lysinibacillus</taxon>
    </lineage>
</organism>
<evidence type="ECO:0000256" key="5">
    <source>
        <dbReference type="ARBA" id="ARBA00023088"/>
    </source>
</evidence>
<evidence type="ECO:0000256" key="7">
    <source>
        <dbReference type="SAM" id="Phobius"/>
    </source>
</evidence>
<evidence type="ECO:0000256" key="4">
    <source>
        <dbReference type="ARBA" id="ARBA00022729"/>
    </source>
</evidence>
<feature type="domain" description="NEAT" evidence="8">
    <location>
        <begin position="178"/>
        <end position="297"/>
    </location>
</feature>
<feature type="compositionally biased region" description="Acidic residues" evidence="6">
    <location>
        <begin position="369"/>
        <end position="379"/>
    </location>
</feature>
<dbReference type="PANTHER" id="PTHR37824">
    <property type="entry name" value="IRON-REGULATED SURFACE DETERMINANT PROTEIN C"/>
    <property type="match status" value="1"/>
</dbReference>
<keyword evidence="2" id="KW-0134">Cell wall</keyword>
<evidence type="ECO:0000256" key="2">
    <source>
        <dbReference type="ARBA" id="ARBA00022512"/>
    </source>
</evidence>
<dbReference type="EMBL" id="CP019980">
    <property type="protein sequence ID" value="AVK98271.1"/>
    <property type="molecule type" value="Genomic_DNA"/>
</dbReference>
<reference evidence="9 10" key="1">
    <citation type="submission" date="2017-03" db="EMBL/GenBank/DDBJ databases">
        <title>The whole genome sequencing and assembly of Lysinibacillus sphaericus DSM 28T strain.</title>
        <authorList>
            <person name="Lee Y.-J."/>
            <person name="Yi H."/>
            <person name="Bahn Y.-S."/>
            <person name="Kim J.F."/>
            <person name="Lee D.-W."/>
        </authorList>
    </citation>
    <scope>NUCLEOTIDE SEQUENCE [LARGE SCALE GENOMIC DNA]</scope>
    <source>
        <strain evidence="9 10">DSM 28</strain>
    </source>
</reference>
<evidence type="ECO:0000256" key="6">
    <source>
        <dbReference type="SAM" id="MobiDB-lite"/>
    </source>
</evidence>
<keyword evidence="4" id="KW-0732">Signal</keyword>
<feature type="transmembrane region" description="Helical" evidence="7">
    <location>
        <begin position="405"/>
        <end position="422"/>
    </location>
</feature>
<proteinExistence type="predicted"/>
<keyword evidence="7" id="KW-0812">Transmembrane</keyword>